<dbReference type="eggNOG" id="ENOG502RI8G">
    <property type="taxonomic scope" value="Eukaryota"/>
</dbReference>
<gene>
    <name evidence="2" type="primary">NCAS0B03000</name>
    <name evidence="2" type="ordered locus">NCAS_0B03000</name>
</gene>
<dbReference type="InterPro" id="IPR008927">
    <property type="entry name" value="6-PGluconate_DH-like_C_sf"/>
</dbReference>
<accession>G0VBQ8</accession>
<keyword evidence="3" id="KW-1185">Reference proteome</keyword>
<evidence type="ECO:0000313" key="2">
    <source>
        <dbReference type="EMBL" id="CCC68384.1"/>
    </source>
</evidence>
<reference evidence="2 3" key="1">
    <citation type="journal article" date="2011" name="Proc. Natl. Acad. Sci. U.S.A.">
        <title>Evolutionary erosion of yeast sex chromosomes by mating-type switching accidents.</title>
        <authorList>
            <person name="Gordon J.L."/>
            <person name="Armisen D."/>
            <person name="Proux-Wera E."/>
            <person name="Oheigeartaigh S.S."/>
            <person name="Byrne K.P."/>
            <person name="Wolfe K.H."/>
        </authorList>
    </citation>
    <scope>NUCLEOTIDE SEQUENCE [LARGE SCALE GENOMIC DNA]</scope>
    <source>
        <strain evidence="3">ATCC 76901 / BCRC 22586 / CBS 4309 / NBRC 1992 / NRRL Y-12630</strain>
    </source>
</reference>
<dbReference type="AlphaFoldDB" id="G0VBQ8"/>
<dbReference type="InterPro" id="IPR050838">
    <property type="entry name" value="Ketopantoate_reductase"/>
</dbReference>
<dbReference type="InterPro" id="IPR013328">
    <property type="entry name" value="6PGD_dom2"/>
</dbReference>
<organism evidence="2 3">
    <name type="scientific">Naumovozyma castellii</name>
    <name type="common">Yeast</name>
    <name type="synonym">Saccharomyces castellii</name>
    <dbReference type="NCBI Taxonomy" id="27288"/>
    <lineage>
        <taxon>Eukaryota</taxon>
        <taxon>Fungi</taxon>
        <taxon>Dikarya</taxon>
        <taxon>Ascomycota</taxon>
        <taxon>Saccharomycotina</taxon>
        <taxon>Saccharomycetes</taxon>
        <taxon>Saccharomycetales</taxon>
        <taxon>Saccharomycetaceae</taxon>
        <taxon>Naumovozyma</taxon>
    </lineage>
</organism>
<dbReference type="RefSeq" id="XP_003674758.1">
    <property type="nucleotide sequence ID" value="XM_003674710.1"/>
</dbReference>
<feature type="domain" description="Ketopantoate reductase C-terminal" evidence="1">
    <location>
        <begin position="237"/>
        <end position="367"/>
    </location>
</feature>
<dbReference type="OrthoDB" id="73846at2759"/>
<dbReference type="GO" id="GO:0070131">
    <property type="term" value="P:positive regulation of mitochondrial translation"/>
    <property type="evidence" value="ECO:0007669"/>
    <property type="project" value="EnsemblFungi"/>
</dbReference>
<dbReference type="GO" id="GO:0005761">
    <property type="term" value="C:mitochondrial ribosome"/>
    <property type="evidence" value="ECO:0007669"/>
    <property type="project" value="EnsemblFungi"/>
</dbReference>
<evidence type="ECO:0000313" key="3">
    <source>
        <dbReference type="Proteomes" id="UP000001640"/>
    </source>
</evidence>
<sequence length="381" mass="43597">MATIPRLYTLGNSAISPLIASEIAKLPTQPKVPKIVLLLQDQKQLQRFLDGDSKISIHHKGEIPSSELQFMASCNPPIYSTGEVATIDNLLVAEHRAKSLTSSLTKYKKSISPTTNVMLVNPPFGSIEYLYEKVWKQPSIRPNLFIGMTKVRNPTHIAKASNEFHVNVRKNGLSMFLSPIPRDLRNYNPLLVNEQDMMKENEFIRLLKETESHSRRNTLESTPLEFVLLPFGELLLFRLERLIVDSCIESLSLLYDCQYSGELLMLVKATELLRRLIKEQVKILKIAYPSLSVITNSSIALDQDRLYNLIIDSLKKSSNQSKASRLKKPVPIQSNIDELCGYFVRLAYSNNIDCKWNEMLKWLVKGKLLLAKHRRLDYHYL</sequence>
<dbReference type="PANTHER" id="PTHR43765">
    <property type="entry name" value="2-DEHYDROPANTOATE 2-REDUCTASE-RELATED"/>
    <property type="match status" value="1"/>
</dbReference>
<dbReference type="PANTHER" id="PTHR43765:SF4">
    <property type="entry name" value="CYTOCHROME B TRANSLATIONAL ACTIVATOR PROTEIN CBS2"/>
    <property type="match status" value="1"/>
</dbReference>
<dbReference type="GO" id="GO:0045182">
    <property type="term" value="F:translation regulator activity"/>
    <property type="evidence" value="ECO:0007669"/>
    <property type="project" value="EnsemblFungi"/>
</dbReference>
<dbReference type="GO" id="GO:0050661">
    <property type="term" value="F:NADP binding"/>
    <property type="evidence" value="ECO:0007669"/>
    <property type="project" value="TreeGrafter"/>
</dbReference>
<dbReference type="KEGG" id="ncs:NCAS_0B03000"/>
<dbReference type="Gene3D" id="1.10.1040.10">
    <property type="entry name" value="N-(1-d-carboxylethyl)-l-norvaline Dehydrogenase, domain 2"/>
    <property type="match status" value="1"/>
</dbReference>
<evidence type="ECO:0000259" key="1">
    <source>
        <dbReference type="Pfam" id="PF08546"/>
    </source>
</evidence>
<dbReference type="Pfam" id="PF08546">
    <property type="entry name" value="ApbA_C"/>
    <property type="match status" value="1"/>
</dbReference>
<dbReference type="HOGENOM" id="CLU_031468_10_2_1"/>
<dbReference type="InParanoid" id="G0VBQ8"/>
<reference key="2">
    <citation type="submission" date="2011-08" db="EMBL/GenBank/DDBJ databases">
        <title>Genome sequence of Naumovozyma castellii.</title>
        <authorList>
            <person name="Gordon J.L."/>
            <person name="Armisen D."/>
            <person name="Proux-Wera E."/>
            <person name="OhEigeartaigh S.S."/>
            <person name="Byrne K.P."/>
            <person name="Wolfe K.H."/>
        </authorList>
    </citation>
    <scope>NUCLEOTIDE SEQUENCE</scope>
    <source>
        <strain>Type strain:CBS 4309</strain>
    </source>
</reference>
<dbReference type="GeneID" id="96901944"/>
<dbReference type="InterPro" id="IPR013752">
    <property type="entry name" value="KPA_reductase"/>
</dbReference>
<name>G0VBQ8_NAUCA</name>
<dbReference type="GO" id="GO:0008677">
    <property type="term" value="F:2-dehydropantoate 2-reductase activity"/>
    <property type="evidence" value="ECO:0007669"/>
    <property type="project" value="TreeGrafter"/>
</dbReference>
<protein>
    <recommendedName>
        <fullName evidence="1">Ketopantoate reductase C-terminal domain-containing protein</fullName>
    </recommendedName>
</protein>
<dbReference type="SUPFAM" id="SSF48179">
    <property type="entry name" value="6-phosphogluconate dehydrogenase C-terminal domain-like"/>
    <property type="match status" value="1"/>
</dbReference>
<dbReference type="STRING" id="1064592.G0VBQ8"/>
<dbReference type="FunCoup" id="G0VBQ8">
    <property type="interactions" value="39"/>
</dbReference>
<dbReference type="OMA" id="NCKWNDI"/>
<dbReference type="EMBL" id="HE576753">
    <property type="protein sequence ID" value="CCC68384.1"/>
    <property type="molecule type" value="Genomic_DNA"/>
</dbReference>
<proteinExistence type="predicted"/>
<dbReference type="Proteomes" id="UP000001640">
    <property type="component" value="Chromosome 2"/>
</dbReference>